<dbReference type="Proteomes" id="UP000033497">
    <property type="component" value="Unassembled WGS sequence"/>
</dbReference>
<dbReference type="SUPFAM" id="SSF81593">
    <property type="entry name" value="Nucleotidyltransferase substrate binding subunit/domain"/>
    <property type="match status" value="1"/>
</dbReference>
<evidence type="ECO:0000313" key="2">
    <source>
        <dbReference type="EMBL" id="KJJ38049.1"/>
    </source>
</evidence>
<name>A0ABR5DGZ9_9FLAO</name>
<organism evidence="2 3">
    <name type="scientific">Aequorivita vladivostokensis</name>
    <dbReference type="NCBI Taxonomy" id="171194"/>
    <lineage>
        <taxon>Bacteria</taxon>
        <taxon>Pseudomonadati</taxon>
        <taxon>Bacteroidota</taxon>
        <taxon>Flavobacteriia</taxon>
        <taxon>Flavobacteriales</taxon>
        <taxon>Flavobacteriaceae</taxon>
        <taxon>Aequorivita</taxon>
    </lineage>
</organism>
<comment type="caution">
    <text evidence="2">The sequence shown here is derived from an EMBL/GenBank/DDBJ whole genome shotgun (WGS) entry which is preliminary data.</text>
</comment>
<proteinExistence type="predicted"/>
<feature type="domain" description="HEPN" evidence="1">
    <location>
        <begin position="136"/>
        <end position="256"/>
    </location>
</feature>
<keyword evidence="3" id="KW-1185">Reference proteome</keyword>
<evidence type="ECO:0000313" key="3">
    <source>
        <dbReference type="Proteomes" id="UP000033497"/>
    </source>
</evidence>
<reference evidence="2 3" key="1">
    <citation type="submission" date="2014-10" db="EMBL/GenBank/DDBJ databases">
        <title>Genome sequencing of Vitellibacter vladivostokensis KMM 3516.</title>
        <authorList>
            <person name="Thevarajoo S."/>
            <person name="Selvaratnam C."/>
            <person name="Goh K.M."/>
            <person name="Chong C.S."/>
        </authorList>
    </citation>
    <scope>NUCLEOTIDE SEQUENCE [LARGE SCALE GENOMIC DNA]</scope>
    <source>
        <strain evidence="2 3">KMM 3516</strain>
    </source>
</reference>
<dbReference type="EMBL" id="JSVU01000006">
    <property type="protein sequence ID" value="KJJ38049.1"/>
    <property type="molecule type" value="Genomic_DNA"/>
</dbReference>
<evidence type="ECO:0000259" key="1">
    <source>
        <dbReference type="PROSITE" id="PS50910"/>
    </source>
</evidence>
<dbReference type="InterPro" id="IPR007842">
    <property type="entry name" value="HEPN_dom"/>
</dbReference>
<accession>A0ABR5DGZ9</accession>
<protein>
    <recommendedName>
        <fullName evidence="1">HEPN domain-containing protein</fullName>
    </recommendedName>
</protein>
<dbReference type="RefSeq" id="WP_045080864.1">
    <property type="nucleotide sequence ID" value="NZ_JSVU01000006.1"/>
</dbReference>
<dbReference type="Pfam" id="PF05168">
    <property type="entry name" value="HEPN"/>
    <property type="match status" value="1"/>
</dbReference>
<gene>
    <name evidence="2" type="ORF">MB09_10450</name>
</gene>
<dbReference type="Gene3D" id="1.20.120.330">
    <property type="entry name" value="Nucleotidyltransferases domain 2"/>
    <property type="match status" value="2"/>
</dbReference>
<sequence length="611" mass="70721">MSYQPIISSTPTHLLPEELLNELIAALNPFFIFWGEFTVNPELNMLTLIVGEADCKPSNFEKADALLKEHPQLRHRIYTQSYAMEQIEAGNLFFIENLLLGNVVYGQQELGFPFMNSTLCLNDLIGRSKRAFDKELKKIDAFSKGASSHFEKGHYAQSTFAYHQTMELLFRAAECALMGRNKITHRLREHQEYCHGFITSLASFFDLNDLEEAATMELLDQSYCAARYQSDFEPSIEAVDMLYYKTEQLFILVKSLFYFSWQRCFVASYKKDKSDETGEKIAVAVEAPNDTSVETAEVLPHMDSEEPQSISIKRGNYKTEDELLIRVIELLKKKLELDSVFLISKYEDSQSMEVHLEQTIPFLQNTIIYTLMLVSNTPASLGPAAISDYIYKETEGNCRVYAILYTVNEVFEKRNYGSHFLESIITQSQWAYYASEKNYGPNFQVNYHPLMVANIEKIWEDRSSKAAYLLNLMENDGFTNYDFNITLTMVRLAIEQTCIGMAQVFWEYKPKQSSLPYLLHLCSHFSNTPTAIFHKTTYENQRMYHLICNARRMLRNNKNPKVNCNDSETAISIAEEFVRLAREEVSDHIKHLRTLAEAYKTKCANEWRKRL</sequence>
<dbReference type="PROSITE" id="PS50910">
    <property type="entry name" value="HEPN"/>
    <property type="match status" value="1"/>
</dbReference>